<reference evidence="2" key="1">
    <citation type="submission" date="2018-02" db="EMBL/GenBank/DDBJ databases">
        <title>Genome sequence of Desulfocucumis palustris strain NAW-5.</title>
        <authorList>
            <person name="Watanabe M."/>
            <person name="Kojima H."/>
            <person name="Fukui M."/>
        </authorList>
    </citation>
    <scope>NUCLEOTIDE SEQUENCE [LARGE SCALE GENOMIC DNA]</scope>
    <source>
        <strain evidence="2">NAW-5</strain>
    </source>
</reference>
<evidence type="ECO:0000313" key="2">
    <source>
        <dbReference type="Proteomes" id="UP000239549"/>
    </source>
</evidence>
<dbReference type="Proteomes" id="UP000239549">
    <property type="component" value="Unassembled WGS sequence"/>
</dbReference>
<name>A0A2L2XAH5_9FIRM</name>
<comment type="caution">
    <text evidence="1">The sequence shown here is derived from an EMBL/GenBank/DDBJ whole genome shotgun (WGS) entry which is preliminary data.</text>
</comment>
<proteinExistence type="predicted"/>
<dbReference type="EMBL" id="BFAV01000092">
    <property type="protein sequence ID" value="GBF33277.1"/>
    <property type="molecule type" value="Genomic_DNA"/>
</dbReference>
<protein>
    <submittedName>
        <fullName evidence="1">Uncharacterized protein</fullName>
    </submittedName>
</protein>
<evidence type="ECO:0000313" key="1">
    <source>
        <dbReference type="EMBL" id="GBF33277.1"/>
    </source>
</evidence>
<keyword evidence="2" id="KW-1185">Reference proteome</keyword>
<sequence length="41" mass="4790">MACYQLSRVRLIYILLSMRRPHLLWEAKKNRHNAGVAALPV</sequence>
<organism evidence="1 2">
    <name type="scientific">Desulfocucumis palustris</name>
    <dbReference type="NCBI Taxonomy" id="1898651"/>
    <lineage>
        <taxon>Bacteria</taxon>
        <taxon>Bacillati</taxon>
        <taxon>Bacillota</taxon>
        <taxon>Clostridia</taxon>
        <taxon>Eubacteriales</taxon>
        <taxon>Desulfocucumaceae</taxon>
        <taxon>Desulfocucumis</taxon>
    </lineage>
</organism>
<dbReference type="AlphaFoldDB" id="A0A2L2XAH5"/>
<accession>A0A2L2XAH5</accession>
<gene>
    <name evidence="1" type="ORF">DCCM_2376</name>
</gene>